<feature type="region of interest" description="Disordered" evidence="5">
    <location>
        <begin position="89"/>
        <end position="121"/>
    </location>
</feature>
<feature type="domain" description="FYVE-type" evidence="6">
    <location>
        <begin position="166"/>
        <end position="221"/>
    </location>
</feature>
<protein>
    <recommendedName>
        <fullName evidence="6">FYVE-type domain-containing protein</fullName>
    </recommendedName>
</protein>
<feature type="compositionally biased region" description="Polar residues" evidence="5">
    <location>
        <begin position="26"/>
        <end position="38"/>
    </location>
</feature>
<dbReference type="OrthoDB" id="10018316at2759"/>
<dbReference type="GO" id="GO:0008270">
    <property type="term" value="F:zinc ion binding"/>
    <property type="evidence" value="ECO:0007669"/>
    <property type="project" value="UniProtKB-KW"/>
</dbReference>
<dbReference type="InParanoid" id="A0A0D2AD40"/>
<evidence type="ECO:0000256" key="3">
    <source>
        <dbReference type="ARBA" id="ARBA00022833"/>
    </source>
</evidence>
<dbReference type="STRING" id="253628.A0A0D2AD40"/>
<dbReference type="InterPro" id="IPR017455">
    <property type="entry name" value="Znf_FYVE-rel"/>
</dbReference>
<dbReference type="Proteomes" id="UP000053259">
    <property type="component" value="Unassembled WGS sequence"/>
</dbReference>
<keyword evidence="1" id="KW-0479">Metal-binding</keyword>
<accession>A0A0D2AD40</accession>
<keyword evidence="8" id="KW-1185">Reference proteome</keyword>
<keyword evidence="2 4" id="KW-0863">Zinc-finger</keyword>
<proteinExistence type="predicted"/>
<dbReference type="PROSITE" id="PS50178">
    <property type="entry name" value="ZF_FYVE"/>
    <property type="match status" value="1"/>
</dbReference>
<dbReference type="Pfam" id="PF01363">
    <property type="entry name" value="FYVE"/>
    <property type="match status" value="1"/>
</dbReference>
<dbReference type="InterPro" id="IPR052113">
    <property type="entry name" value="FYVE-type_Zinc_Finger"/>
</dbReference>
<feature type="region of interest" description="Disordered" evidence="5">
    <location>
        <begin position="1"/>
        <end position="58"/>
    </location>
</feature>
<name>A0A0D2AD40_9PEZI</name>
<evidence type="ECO:0000313" key="8">
    <source>
        <dbReference type="Proteomes" id="UP000053259"/>
    </source>
</evidence>
<reference evidence="7 8" key="1">
    <citation type="submission" date="2015-01" db="EMBL/GenBank/DDBJ databases">
        <title>The Genome Sequence of Ochroconis gallopava CBS43764.</title>
        <authorList>
            <consortium name="The Broad Institute Genomics Platform"/>
            <person name="Cuomo C."/>
            <person name="de Hoog S."/>
            <person name="Gorbushina A."/>
            <person name="Stielow B."/>
            <person name="Teixiera M."/>
            <person name="Abouelleil A."/>
            <person name="Chapman S.B."/>
            <person name="Priest M."/>
            <person name="Young S.K."/>
            <person name="Wortman J."/>
            <person name="Nusbaum C."/>
            <person name="Birren B."/>
        </authorList>
    </citation>
    <scope>NUCLEOTIDE SEQUENCE [LARGE SCALE GENOMIC DNA]</scope>
    <source>
        <strain evidence="7 8">CBS 43764</strain>
    </source>
</reference>
<evidence type="ECO:0000313" key="7">
    <source>
        <dbReference type="EMBL" id="KIW04853.1"/>
    </source>
</evidence>
<dbReference type="InterPro" id="IPR000306">
    <property type="entry name" value="Znf_FYVE"/>
</dbReference>
<evidence type="ECO:0000256" key="4">
    <source>
        <dbReference type="PROSITE-ProRule" id="PRU00091"/>
    </source>
</evidence>
<dbReference type="GeneID" id="27312008"/>
<dbReference type="InterPro" id="IPR013083">
    <property type="entry name" value="Znf_RING/FYVE/PHD"/>
</dbReference>
<dbReference type="HOGENOM" id="CLU_082207_0_0_1"/>
<feature type="region of interest" description="Disordered" evidence="5">
    <location>
        <begin position="228"/>
        <end position="252"/>
    </location>
</feature>
<feature type="compositionally biased region" description="Low complexity" evidence="5">
    <location>
        <begin position="39"/>
        <end position="56"/>
    </location>
</feature>
<dbReference type="AlphaFoldDB" id="A0A0D2AD40"/>
<evidence type="ECO:0000259" key="6">
    <source>
        <dbReference type="PROSITE" id="PS50178"/>
    </source>
</evidence>
<dbReference type="VEuPathDB" id="FungiDB:PV09_04035"/>
<feature type="compositionally biased region" description="Pro residues" evidence="5">
    <location>
        <begin position="9"/>
        <end position="20"/>
    </location>
</feature>
<dbReference type="SMART" id="SM00064">
    <property type="entry name" value="FYVE"/>
    <property type="match status" value="1"/>
</dbReference>
<evidence type="ECO:0000256" key="2">
    <source>
        <dbReference type="ARBA" id="ARBA00022771"/>
    </source>
</evidence>
<evidence type="ECO:0000256" key="1">
    <source>
        <dbReference type="ARBA" id="ARBA00022723"/>
    </source>
</evidence>
<dbReference type="EMBL" id="KN847539">
    <property type="protein sequence ID" value="KIW04853.1"/>
    <property type="molecule type" value="Genomic_DNA"/>
</dbReference>
<sequence>MTTVFAQPPLAPLMPGPSAPTPIQHPISSQPYTSQAQFTPPSSSDTVSTVTSPVSPRASWNIPQHLQMHTRQIRQPKGPMYVPAVLRPTEKPVRSSPPKSRGMQYGSPESLDEFGVSERPSGVVPGMSRIVTEEWNEDVLGPVTGAPSRNHWKPDTASSCCDDSTCGREFTFFNRRHHCRRCGRIFCSEHSSHSVPLDHHARFHPEGQKGRACNSCWSDYRTWETARVSRSNSTNSRDGSLPGTPSIPLPGKRGFNDGVKAAASVAKSVPRDWNWSTF</sequence>
<gene>
    <name evidence="7" type="ORF">PV09_04035</name>
</gene>
<dbReference type="PANTHER" id="PTHR39490:SF13">
    <property type="entry name" value="FYVE-TYPE DOMAIN-CONTAINING PROTEIN"/>
    <property type="match status" value="1"/>
</dbReference>
<dbReference type="PANTHER" id="PTHR39490">
    <property type="entry name" value="ARRESTIN DOMAIN-CONTAINING PROTEIN D"/>
    <property type="match status" value="1"/>
</dbReference>
<keyword evidence="3" id="KW-0862">Zinc</keyword>
<feature type="compositionally biased region" description="Polar residues" evidence="5">
    <location>
        <begin position="228"/>
        <end position="238"/>
    </location>
</feature>
<dbReference type="InterPro" id="IPR011011">
    <property type="entry name" value="Znf_FYVE_PHD"/>
</dbReference>
<evidence type="ECO:0000256" key="5">
    <source>
        <dbReference type="SAM" id="MobiDB-lite"/>
    </source>
</evidence>
<dbReference type="Gene3D" id="3.30.40.10">
    <property type="entry name" value="Zinc/RING finger domain, C3HC4 (zinc finger)"/>
    <property type="match status" value="1"/>
</dbReference>
<organism evidence="7 8">
    <name type="scientific">Verruconis gallopava</name>
    <dbReference type="NCBI Taxonomy" id="253628"/>
    <lineage>
        <taxon>Eukaryota</taxon>
        <taxon>Fungi</taxon>
        <taxon>Dikarya</taxon>
        <taxon>Ascomycota</taxon>
        <taxon>Pezizomycotina</taxon>
        <taxon>Dothideomycetes</taxon>
        <taxon>Pleosporomycetidae</taxon>
        <taxon>Venturiales</taxon>
        <taxon>Sympoventuriaceae</taxon>
        <taxon>Verruconis</taxon>
    </lineage>
</organism>
<dbReference type="SUPFAM" id="SSF57903">
    <property type="entry name" value="FYVE/PHD zinc finger"/>
    <property type="match status" value="1"/>
</dbReference>
<dbReference type="RefSeq" id="XP_016214722.1">
    <property type="nucleotide sequence ID" value="XM_016357318.1"/>
</dbReference>